<dbReference type="PANTHER" id="PTHR37164">
    <property type="entry name" value="BACTERIOHEMERYTHRIN"/>
    <property type="match status" value="1"/>
</dbReference>
<dbReference type="STRING" id="1527607.SAMN05428957_102535"/>
<organism evidence="5 6">
    <name type="scientific">Oryzisolibacter propanilivorax</name>
    <dbReference type="NCBI Taxonomy" id="1527607"/>
    <lineage>
        <taxon>Bacteria</taxon>
        <taxon>Pseudomonadati</taxon>
        <taxon>Pseudomonadota</taxon>
        <taxon>Betaproteobacteria</taxon>
        <taxon>Burkholderiales</taxon>
        <taxon>Comamonadaceae</taxon>
        <taxon>Oryzisolibacter</taxon>
    </lineage>
</organism>
<evidence type="ECO:0000256" key="3">
    <source>
        <dbReference type="ARBA" id="ARBA00023004"/>
    </source>
</evidence>
<dbReference type="InterPro" id="IPR050669">
    <property type="entry name" value="Hemerythrin"/>
</dbReference>
<dbReference type="OrthoDB" id="5296936at2"/>
<dbReference type="Gene3D" id="1.20.120.50">
    <property type="entry name" value="Hemerythrin-like"/>
    <property type="match status" value="1"/>
</dbReference>
<dbReference type="SUPFAM" id="SSF47188">
    <property type="entry name" value="Hemerythrin-like"/>
    <property type="match status" value="1"/>
</dbReference>
<protein>
    <submittedName>
        <fullName evidence="5">Hemerythrin-like metal-binding domain protein</fullName>
    </submittedName>
</protein>
<dbReference type="NCBIfam" id="TIGR02481">
    <property type="entry name" value="hemeryth_dom"/>
    <property type="match status" value="1"/>
</dbReference>
<evidence type="ECO:0000313" key="5">
    <source>
        <dbReference type="EMBL" id="SDM13937.1"/>
    </source>
</evidence>
<dbReference type="RefSeq" id="WP_091567426.1">
    <property type="nucleotide sequence ID" value="NZ_FNHP01000002.1"/>
</dbReference>
<feature type="domain" description="Hemerythrin-like" evidence="4">
    <location>
        <begin position="13"/>
        <end position="122"/>
    </location>
</feature>
<keyword evidence="2" id="KW-0479">Metal-binding</keyword>
<dbReference type="Pfam" id="PF01814">
    <property type="entry name" value="Hemerythrin"/>
    <property type="match status" value="1"/>
</dbReference>
<evidence type="ECO:0000313" key="6">
    <source>
        <dbReference type="Proteomes" id="UP000198552"/>
    </source>
</evidence>
<comment type="similarity">
    <text evidence="1">Belongs to the hemerythrin family.</text>
</comment>
<proteinExistence type="inferred from homology"/>
<sequence length="163" mass="17509">MATLEWSGDLALGLEQMDQTHIEFVQLLQAAQGEEGDARFVPAFRELVEHTAEHFAQEDRWMRATGFAEGNCHTTHHAMVLTSLREGLDKAAAGDCTLAREMAAELGAWFPLHAQSMDSSLAAHLREVGFDPATAQMALPEALPAQVIHGCGGACSTPTPQAA</sequence>
<dbReference type="InterPro" id="IPR012827">
    <property type="entry name" value="Hemerythrin_metal-bd"/>
</dbReference>
<dbReference type="EMBL" id="FNHP01000002">
    <property type="protein sequence ID" value="SDM13937.1"/>
    <property type="molecule type" value="Genomic_DNA"/>
</dbReference>
<gene>
    <name evidence="5" type="ORF">SAMN05428957_102535</name>
</gene>
<dbReference type="Proteomes" id="UP000198552">
    <property type="component" value="Unassembled WGS sequence"/>
</dbReference>
<evidence type="ECO:0000259" key="4">
    <source>
        <dbReference type="Pfam" id="PF01814"/>
    </source>
</evidence>
<dbReference type="AlphaFoldDB" id="A0A1G9QTP5"/>
<keyword evidence="3" id="KW-0408">Iron</keyword>
<name>A0A1G9QTP5_9BURK</name>
<evidence type="ECO:0000256" key="2">
    <source>
        <dbReference type="ARBA" id="ARBA00022723"/>
    </source>
</evidence>
<dbReference type="PANTHER" id="PTHR37164:SF1">
    <property type="entry name" value="BACTERIOHEMERYTHRIN"/>
    <property type="match status" value="1"/>
</dbReference>
<dbReference type="InterPro" id="IPR035938">
    <property type="entry name" value="Hemerythrin-like_sf"/>
</dbReference>
<accession>A0A1G9QTP5</accession>
<dbReference type="CDD" id="cd12107">
    <property type="entry name" value="Hemerythrin"/>
    <property type="match status" value="1"/>
</dbReference>
<keyword evidence="6" id="KW-1185">Reference proteome</keyword>
<reference evidence="6" key="1">
    <citation type="submission" date="2016-10" db="EMBL/GenBank/DDBJ databases">
        <authorList>
            <person name="Varghese N."/>
            <person name="Submissions S."/>
        </authorList>
    </citation>
    <scope>NUCLEOTIDE SEQUENCE [LARGE SCALE GENOMIC DNA]</scope>
    <source>
        <strain evidence="6">EPL6</strain>
    </source>
</reference>
<dbReference type="GO" id="GO:0046872">
    <property type="term" value="F:metal ion binding"/>
    <property type="evidence" value="ECO:0007669"/>
    <property type="project" value="UniProtKB-KW"/>
</dbReference>
<evidence type="ECO:0000256" key="1">
    <source>
        <dbReference type="ARBA" id="ARBA00010587"/>
    </source>
</evidence>
<dbReference type="InterPro" id="IPR012312">
    <property type="entry name" value="Hemerythrin-like"/>
</dbReference>